<feature type="compositionally biased region" description="Polar residues" evidence="1">
    <location>
        <begin position="276"/>
        <end position="289"/>
    </location>
</feature>
<comment type="caution">
    <text evidence="2">The sequence shown here is derived from an EMBL/GenBank/DDBJ whole genome shotgun (WGS) entry which is preliminary data.</text>
</comment>
<reference evidence="2" key="1">
    <citation type="submission" date="2020-07" db="EMBL/GenBank/DDBJ databases">
        <title>Huge and variable diversity of episymbiotic CPR bacteria and DPANN archaea in groundwater ecosystems.</title>
        <authorList>
            <person name="He C.Y."/>
            <person name="Keren R."/>
            <person name="Whittaker M."/>
            <person name="Farag I.F."/>
            <person name="Doudna J."/>
            <person name="Cate J.H.D."/>
            <person name="Banfield J.F."/>
        </authorList>
    </citation>
    <scope>NUCLEOTIDE SEQUENCE</scope>
    <source>
        <strain evidence="2">NC_groundwater_763_Ag_S-0.2um_68_21</strain>
    </source>
</reference>
<evidence type="ECO:0008006" key="4">
    <source>
        <dbReference type="Google" id="ProtNLM"/>
    </source>
</evidence>
<dbReference type="InterPro" id="IPR051161">
    <property type="entry name" value="Mannose-6P_isomerase_type2"/>
</dbReference>
<proteinExistence type="predicted"/>
<dbReference type="EMBL" id="JACPUR010000016">
    <property type="protein sequence ID" value="MBI3127140.1"/>
    <property type="molecule type" value="Genomic_DNA"/>
</dbReference>
<dbReference type="GO" id="GO:0004475">
    <property type="term" value="F:mannose-1-phosphate guanylyltransferase (GTP) activity"/>
    <property type="evidence" value="ECO:0007669"/>
    <property type="project" value="TreeGrafter"/>
</dbReference>
<name>A0A932HWS3_UNCTE</name>
<sequence length="308" mass="33611">MWVVLLACGRVGAEGETPAPRAGDHPSSLLLQVHSLSLRYAEPERILVVAADPPRAIAAKLLWQIPESNVISQPKDLDTAPALSLALAHILKLEPDASILGISCGHIFLPECMLSDVVSETLQALDDLHHVSAVVFGIPPDKPRSDRGWLLPDPGMNKECAEPYPRRLARFIEQPRHDVAQKLFGSGGLWNTFLFAGKARALWYLLGKRMSDTLSLVARHFGLLKSGDKGNSLADLYDRILPASFWSQIMAREPAEFLLVPLPAIRQVRLRLGQAAGTNPENEATTRALSSWDEGAEERAGAGHRPVA</sequence>
<evidence type="ECO:0000313" key="3">
    <source>
        <dbReference type="Proteomes" id="UP000782312"/>
    </source>
</evidence>
<dbReference type="PANTHER" id="PTHR46390">
    <property type="entry name" value="MANNOSE-1-PHOSPHATE GUANYLYLTRANSFERASE"/>
    <property type="match status" value="1"/>
</dbReference>
<dbReference type="Gene3D" id="3.90.550.10">
    <property type="entry name" value="Spore Coat Polysaccharide Biosynthesis Protein SpsA, Chain A"/>
    <property type="match status" value="1"/>
</dbReference>
<evidence type="ECO:0000313" key="2">
    <source>
        <dbReference type="EMBL" id="MBI3127140.1"/>
    </source>
</evidence>
<dbReference type="SUPFAM" id="SSF53448">
    <property type="entry name" value="Nucleotide-diphospho-sugar transferases"/>
    <property type="match status" value="1"/>
</dbReference>
<accession>A0A932HWS3</accession>
<protein>
    <recommendedName>
        <fullName evidence="4">Nucleotidyl transferase domain-containing protein</fullName>
    </recommendedName>
</protein>
<organism evidence="2 3">
    <name type="scientific">Tectimicrobiota bacterium</name>
    <dbReference type="NCBI Taxonomy" id="2528274"/>
    <lineage>
        <taxon>Bacteria</taxon>
        <taxon>Pseudomonadati</taxon>
        <taxon>Nitrospinota/Tectimicrobiota group</taxon>
        <taxon>Candidatus Tectimicrobiota</taxon>
    </lineage>
</organism>
<feature type="region of interest" description="Disordered" evidence="1">
    <location>
        <begin position="276"/>
        <end position="308"/>
    </location>
</feature>
<gene>
    <name evidence="2" type="ORF">HYZ11_06020</name>
</gene>
<dbReference type="Proteomes" id="UP000782312">
    <property type="component" value="Unassembled WGS sequence"/>
</dbReference>
<dbReference type="InterPro" id="IPR029044">
    <property type="entry name" value="Nucleotide-diphossugar_trans"/>
</dbReference>
<dbReference type="AlphaFoldDB" id="A0A932HWS3"/>
<dbReference type="PANTHER" id="PTHR46390:SF1">
    <property type="entry name" value="MANNOSE-1-PHOSPHATE GUANYLYLTRANSFERASE"/>
    <property type="match status" value="1"/>
</dbReference>
<dbReference type="GO" id="GO:0009298">
    <property type="term" value="P:GDP-mannose biosynthetic process"/>
    <property type="evidence" value="ECO:0007669"/>
    <property type="project" value="TreeGrafter"/>
</dbReference>
<evidence type="ECO:0000256" key="1">
    <source>
        <dbReference type="SAM" id="MobiDB-lite"/>
    </source>
</evidence>